<proteinExistence type="predicted"/>
<protein>
    <submittedName>
        <fullName evidence="1">Uncharacterized protein</fullName>
    </submittedName>
</protein>
<dbReference type="Proteomes" id="UP000187203">
    <property type="component" value="Unassembled WGS sequence"/>
</dbReference>
<name>A0A1R3FU29_9ROSI</name>
<evidence type="ECO:0000313" key="1">
    <source>
        <dbReference type="EMBL" id="OMO49317.1"/>
    </source>
</evidence>
<gene>
    <name evidence="1" type="ORF">COLO4_38603</name>
</gene>
<sequence length="39" mass="4704">MCWREGVARLLLRLERIEKRRRRQAVGEESRVRIPLAAE</sequence>
<accession>A0A1R3FU29</accession>
<dbReference type="AlphaFoldDB" id="A0A1R3FU29"/>
<evidence type="ECO:0000313" key="2">
    <source>
        <dbReference type="Proteomes" id="UP000187203"/>
    </source>
</evidence>
<dbReference type="EMBL" id="AWUE01024916">
    <property type="protein sequence ID" value="OMO49317.1"/>
    <property type="molecule type" value="Genomic_DNA"/>
</dbReference>
<comment type="caution">
    <text evidence="1">The sequence shown here is derived from an EMBL/GenBank/DDBJ whole genome shotgun (WGS) entry which is preliminary data.</text>
</comment>
<keyword evidence="2" id="KW-1185">Reference proteome</keyword>
<reference evidence="2" key="1">
    <citation type="submission" date="2013-09" db="EMBL/GenBank/DDBJ databases">
        <title>Corchorus olitorius genome sequencing.</title>
        <authorList>
            <person name="Alam M."/>
            <person name="Haque M.S."/>
            <person name="Islam M.S."/>
            <person name="Emdad E.M."/>
            <person name="Islam M.M."/>
            <person name="Ahmed B."/>
            <person name="Halim A."/>
            <person name="Hossen Q.M.M."/>
            <person name="Hossain M.Z."/>
            <person name="Ahmed R."/>
            <person name="Khan M.M."/>
            <person name="Islam R."/>
            <person name="Rashid M.M."/>
            <person name="Khan S.A."/>
            <person name="Rahman M.S."/>
            <person name="Alam M."/>
            <person name="Yahiya A.S."/>
            <person name="Khan M.S."/>
            <person name="Azam M.S."/>
            <person name="Haque T."/>
            <person name="Lashkar M.Z.H."/>
            <person name="Akhand A.I."/>
            <person name="Morshed G."/>
            <person name="Roy S."/>
            <person name="Uddin K.S."/>
            <person name="Rabeya T."/>
            <person name="Hossain A.S."/>
            <person name="Chowdhury A."/>
            <person name="Snigdha A.R."/>
            <person name="Mortoza M.S."/>
            <person name="Matin S.A."/>
            <person name="Hoque S.M.E."/>
            <person name="Islam M.K."/>
            <person name="Roy D.K."/>
            <person name="Haider R."/>
            <person name="Moosa M.M."/>
            <person name="Elias S.M."/>
            <person name="Hasan A.M."/>
            <person name="Jahan S."/>
            <person name="Shafiuddin M."/>
            <person name="Mahmood N."/>
            <person name="Shommy N.S."/>
        </authorList>
    </citation>
    <scope>NUCLEOTIDE SEQUENCE [LARGE SCALE GENOMIC DNA]</scope>
    <source>
        <strain evidence="2">cv. O-4</strain>
    </source>
</reference>
<organism evidence="1 2">
    <name type="scientific">Corchorus olitorius</name>
    <dbReference type="NCBI Taxonomy" id="93759"/>
    <lineage>
        <taxon>Eukaryota</taxon>
        <taxon>Viridiplantae</taxon>
        <taxon>Streptophyta</taxon>
        <taxon>Embryophyta</taxon>
        <taxon>Tracheophyta</taxon>
        <taxon>Spermatophyta</taxon>
        <taxon>Magnoliopsida</taxon>
        <taxon>eudicotyledons</taxon>
        <taxon>Gunneridae</taxon>
        <taxon>Pentapetalae</taxon>
        <taxon>rosids</taxon>
        <taxon>malvids</taxon>
        <taxon>Malvales</taxon>
        <taxon>Malvaceae</taxon>
        <taxon>Grewioideae</taxon>
        <taxon>Apeibeae</taxon>
        <taxon>Corchorus</taxon>
    </lineage>
</organism>